<dbReference type="EMBL" id="CAJOBP010004811">
    <property type="protein sequence ID" value="CAF4451917.1"/>
    <property type="molecule type" value="Genomic_DNA"/>
</dbReference>
<dbReference type="PANTHER" id="PTHR23292">
    <property type="entry name" value="LIPOPOLYSACCHARIDE-INDUCED TUMOR NECROSIS FACTOR-ALPHA FACTOR"/>
    <property type="match status" value="1"/>
</dbReference>
<evidence type="ECO:0000256" key="4">
    <source>
        <dbReference type="ARBA" id="ARBA00005975"/>
    </source>
</evidence>
<evidence type="ECO:0000259" key="9">
    <source>
        <dbReference type="PROSITE" id="PS51837"/>
    </source>
</evidence>
<dbReference type="GO" id="GO:0098574">
    <property type="term" value="C:cytoplasmic side of lysosomal membrane"/>
    <property type="evidence" value="ECO:0007669"/>
    <property type="project" value="TreeGrafter"/>
</dbReference>
<dbReference type="InterPro" id="IPR037519">
    <property type="entry name" value="LITAF_fam"/>
</dbReference>
<dbReference type="SMART" id="SM00714">
    <property type="entry name" value="LITAF"/>
    <property type="match status" value="1"/>
</dbReference>
<evidence type="ECO:0000256" key="8">
    <source>
        <dbReference type="SAM" id="Phobius"/>
    </source>
</evidence>
<evidence type="ECO:0000256" key="7">
    <source>
        <dbReference type="ARBA" id="ARBA00023136"/>
    </source>
</evidence>
<evidence type="ECO:0000256" key="3">
    <source>
        <dbReference type="ARBA" id="ARBA00004630"/>
    </source>
</evidence>
<keyword evidence="7 8" id="KW-0472">Membrane</keyword>
<dbReference type="GO" id="GO:0098560">
    <property type="term" value="C:cytoplasmic side of late endosome membrane"/>
    <property type="evidence" value="ECO:0007669"/>
    <property type="project" value="TreeGrafter"/>
</dbReference>
<dbReference type="GO" id="GO:0008270">
    <property type="term" value="F:zinc ion binding"/>
    <property type="evidence" value="ECO:0007669"/>
    <property type="project" value="TreeGrafter"/>
</dbReference>
<keyword evidence="8" id="KW-1133">Transmembrane helix</keyword>
<dbReference type="AlphaFoldDB" id="A0A820SFG3"/>
<organism evidence="10 11">
    <name type="scientific">Rotaria socialis</name>
    <dbReference type="NCBI Taxonomy" id="392032"/>
    <lineage>
        <taxon>Eukaryota</taxon>
        <taxon>Metazoa</taxon>
        <taxon>Spiralia</taxon>
        <taxon>Gnathifera</taxon>
        <taxon>Rotifera</taxon>
        <taxon>Eurotatoria</taxon>
        <taxon>Bdelloidea</taxon>
        <taxon>Philodinida</taxon>
        <taxon>Philodinidae</taxon>
        <taxon>Rotaria</taxon>
    </lineage>
</organism>
<comment type="caution">
    <text evidence="10">The sequence shown here is derived from an EMBL/GenBank/DDBJ whole genome shotgun (WGS) entry which is preliminary data.</text>
</comment>
<dbReference type="Proteomes" id="UP000663873">
    <property type="component" value="Unassembled WGS sequence"/>
</dbReference>
<gene>
    <name evidence="10" type="ORF">UJA718_LOCUS22845</name>
</gene>
<evidence type="ECO:0000313" key="11">
    <source>
        <dbReference type="Proteomes" id="UP000663873"/>
    </source>
</evidence>
<keyword evidence="8" id="KW-0812">Transmembrane</keyword>
<keyword evidence="6" id="KW-0862">Zinc</keyword>
<accession>A0A820SFG3</accession>
<comment type="subcellular location">
    <subcellularLocation>
        <location evidence="2">Endosome membrane</location>
        <topology evidence="2">Peripheral membrane protein</topology>
    </subcellularLocation>
    <subcellularLocation>
        <location evidence="1">Late endosome membrane</location>
    </subcellularLocation>
    <subcellularLocation>
        <location evidence="3">Lysosome membrane</location>
        <topology evidence="3">Peripheral membrane protein</topology>
        <orientation evidence="3">Cytoplasmic side</orientation>
    </subcellularLocation>
</comment>
<dbReference type="GO" id="GO:0005634">
    <property type="term" value="C:nucleus"/>
    <property type="evidence" value="ECO:0007669"/>
    <property type="project" value="TreeGrafter"/>
</dbReference>
<dbReference type="InterPro" id="IPR006813">
    <property type="entry name" value="Glyco_trans_17"/>
</dbReference>
<protein>
    <recommendedName>
        <fullName evidence="9">LITAF domain-containing protein</fullName>
    </recommendedName>
</protein>
<keyword evidence="11" id="KW-1185">Reference proteome</keyword>
<feature type="transmembrane region" description="Helical" evidence="8">
    <location>
        <begin position="88"/>
        <end position="111"/>
    </location>
</feature>
<dbReference type="Pfam" id="PF10601">
    <property type="entry name" value="zf-LITAF-like"/>
    <property type="match status" value="1"/>
</dbReference>
<dbReference type="GO" id="GO:0003830">
    <property type="term" value="F:beta-1,4-mannosylglycoprotein 4-beta-N-acetylglucosaminyltransferase activity"/>
    <property type="evidence" value="ECO:0007669"/>
    <property type="project" value="InterPro"/>
</dbReference>
<dbReference type="InterPro" id="IPR006629">
    <property type="entry name" value="LITAF"/>
</dbReference>
<evidence type="ECO:0000256" key="1">
    <source>
        <dbReference type="ARBA" id="ARBA00004414"/>
    </source>
</evidence>
<reference evidence="10" key="1">
    <citation type="submission" date="2021-02" db="EMBL/GenBank/DDBJ databases">
        <authorList>
            <person name="Nowell W R."/>
        </authorList>
    </citation>
    <scope>NUCLEOTIDE SEQUENCE</scope>
</reference>
<sequence>MNNDPQEPPPPYMEVENKNVPMVGGHPYSLPQQGPTGDIRYVTGNPPMGTYYTVQAVPIGIFSRNPVQCTCSHCGSIIVTRIEETSGLLAWLICALLVIFGCWLGCCLIPFCVSDFQNIKHYCPNSLPHSTKDYLLLTSDLDEIPKSRFVQALASCELRTPFQPMLLQCDFYYYSFEFRHATRPYSDGGTVSKFSPNTAVPSDLRKARFRYRSMPSTCFHCSSCFDRLASVRLKIASFSHTEFDIPKFRDQNHIIDRFRNGKDLFDRVGERYRRTYPHETGLPKLLRVEPKRFLYMLNRSSPNAGFRDV</sequence>
<comment type="similarity">
    <text evidence="4">Belongs to the CDIP1/LITAF family.</text>
</comment>
<dbReference type="PROSITE" id="PS51837">
    <property type="entry name" value="LITAF"/>
    <property type="match status" value="1"/>
</dbReference>
<feature type="domain" description="LITAF" evidence="9">
    <location>
        <begin position="51"/>
        <end position="140"/>
    </location>
</feature>
<evidence type="ECO:0000256" key="5">
    <source>
        <dbReference type="ARBA" id="ARBA00022723"/>
    </source>
</evidence>
<proteinExistence type="inferred from homology"/>
<dbReference type="PANTHER" id="PTHR23292:SF46">
    <property type="entry name" value="LIPOPOLYSACCHARIDE-INDUCED TUMOR NECROSIS FACTOR-ALPHA FACTOR HOMOLOG"/>
    <property type="match status" value="1"/>
</dbReference>
<dbReference type="Pfam" id="PF04724">
    <property type="entry name" value="Glyco_transf_17"/>
    <property type="match status" value="1"/>
</dbReference>
<evidence type="ECO:0000256" key="6">
    <source>
        <dbReference type="ARBA" id="ARBA00022833"/>
    </source>
</evidence>
<evidence type="ECO:0000256" key="2">
    <source>
        <dbReference type="ARBA" id="ARBA00004481"/>
    </source>
</evidence>
<name>A0A820SFG3_9BILA</name>
<keyword evidence="5" id="KW-0479">Metal-binding</keyword>
<evidence type="ECO:0000313" key="10">
    <source>
        <dbReference type="EMBL" id="CAF4451917.1"/>
    </source>
</evidence>